<reference evidence="6" key="2">
    <citation type="submission" date="2023-03" db="EMBL/GenBank/DDBJ databases">
        <authorList>
            <person name="Zhang Z."/>
        </authorList>
    </citation>
    <scope>NUCLEOTIDE SEQUENCE</scope>
    <source>
        <strain evidence="6">DSA</strain>
    </source>
</reference>
<dbReference type="AlphaFoldDB" id="A0AAW7ZCC6"/>
<evidence type="ECO:0000256" key="2">
    <source>
        <dbReference type="ARBA" id="ARBA00022723"/>
    </source>
</evidence>
<gene>
    <name evidence="6" type="ORF">P6N53_06630</name>
</gene>
<accession>A0AAW7ZCC6</accession>
<feature type="non-terminal residue" evidence="6">
    <location>
        <position position="140"/>
    </location>
</feature>
<name>A0AAW7ZCC6_9FIRM</name>
<dbReference type="Gene3D" id="3.50.50.60">
    <property type="entry name" value="FAD/NAD(P)-binding domain"/>
    <property type="match status" value="1"/>
</dbReference>
<evidence type="ECO:0000256" key="3">
    <source>
        <dbReference type="ARBA" id="ARBA00023002"/>
    </source>
</evidence>
<dbReference type="SUPFAM" id="SSF51905">
    <property type="entry name" value="FAD/NAD(P)-binding domain"/>
    <property type="match status" value="1"/>
</dbReference>
<dbReference type="GO" id="GO:0051539">
    <property type="term" value="F:4 iron, 4 sulfur cluster binding"/>
    <property type="evidence" value="ECO:0007669"/>
    <property type="project" value="UniProtKB-KW"/>
</dbReference>
<evidence type="ECO:0000313" key="6">
    <source>
        <dbReference type="EMBL" id="MDO7786895.1"/>
    </source>
</evidence>
<evidence type="ECO:0000256" key="4">
    <source>
        <dbReference type="ARBA" id="ARBA00023004"/>
    </source>
</evidence>
<dbReference type="Pfam" id="PF12831">
    <property type="entry name" value="FAD_oxidored"/>
    <property type="match status" value="1"/>
</dbReference>
<reference evidence="6" key="1">
    <citation type="journal article" date="2023" name="J. Hazard. Mater.">
        <title>Anaerobic biodegradation of pyrene and benzo[a]pyrene by a new sulfate-reducing Desulforamulus aquiferis strain DSA.</title>
        <authorList>
            <person name="Zhang Z."/>
            <person name="Sun J."/>
            <person name="Gong X."/>
            <person name="Wang C."/>
            <person name="Wang H."/>
        </authorList>
    </citation>
    <scope>NUCLEOTIDE SEQUENCE</scope>
    <source>
        <strain evidence="6">DSA</strain>
    </source>
</reference>
<sequence>MIRKKKWHYILLSLCATILVTGLAWLIIPDCSSASNRVTPVNYPELTDSYQVVVVGGDPEGVAAAVAAARSGMKTLLIDTRPILGGLMTQGWLNSLDMNYGPGRVILNKGIFQEFFDKIEGDSFDVTTAANVFHEMVNKE</sequence>
<dbReference type="Proteomes" id="UP001172911">
    <property type="component" value="Unassembled WGS sequence"/>
</dbReference>
<keyword evidence="5" id="KW-0411">Iron-sulfur</keyword>
<evidence type="ECO:0000256" key="5">
    <source>
        <dbReference type="ARBA" id="ARBA00023014"/>
    </source>
</evidence>
<evidence type="ECO:0000256" key="1">
    <source>
        <dbReference type="ARBA" id="ARBA00022485"/>
    </source>
</evidence>
<comment type="caution">
    <text evidence="6">The sequence shown here is derived from an EMBL/GenBank/DDBJ whole genome shotgun (WGS) entry which is preliminary data.</text>
</comment>
<dbReference type="PANTHER" id="PTHR43498:SF1">
    <property type="entry name" value="COB--COM HETERODISULFIDE REDUCTASE IRON-SULFUR SUBUNIT A"/>
    <property type="match status" value="1"/>
</dbReference>
<protein>
    <submittedName>
        <fullName evidence="6">FAD-dependent oxidoreductase</fullName>
    </submittedName>
</protein>
<proteinExistence type="predicted"/>
<dbReference type="InterPro" id="IPR039650">
    <property type="entry name" value="HdrA-like"/>
</dbReference>
<keyword evidence="4" id="KW-0408">Iron</keyword>
<dbReference type="PANTHER" id="PTHR43498">
    <property type="entry name" value="FERREDOXIN:COB-COM HETERODISULFIDE REDUCTASE SUBUNIT A"/>
    <property type="match status" value="1"/>
</dbReference>
<dbReference type="RefSeq" id="WP_304542007.1">
    <property type="nucleotide sequence ID" value="NZ_JARPTC010000008.1"/>
</dbReference>
<keyword evidence="2" id="KW-0479">Metal-binding</keyword>
<keyword evidence="7" id="KW-1185">Reference proteome</keyword>
<keyword evidence="1" id="KW-0004">4Fe-4S</keyword>
<evidence type="ECO:0000313" key="7">
    <source>
        <dbReference type="Proteomes" id="UP001172911"/>
    </source>
</evidence>
<dbReference type="EMBL" id="JARPTC010000008">
    <property type="protein sequence ID" value="MDO7786895.1"/>
    <property type="molecule type" value="Genomic_DNA"/>
</dbReference>
<dbReference type="GO" id="GO:0046872">
    <property type="term" value="F:metal ion binding"/>
    <property type="evidence" value="ECO:0007669"/>
    <property type="project" value="UniProtKB-KW"/>
</dbReference>
<dbReference type="InterPro" id="IPR036188">
    <property type="entry name" value="FAD/NAD-bd_sf"/>
</dbReference>
<organism evidence="6 7">
    <name type="scientific">Desulforamulus aquiferis</name>
    <dbReference type="NCBI Taxonomy" id="1397668"/>
    <lineage>
        <taxon>Bacteria</taxon>
        <taxon>Bacillati</taxon>
        <taxon>Bacillota</taxon>
        <taxon>Clostridia</taxon>
        <taxon>Eubacteriales</taxon>
        <taxon>Peptococcaceae</taxon>
        <taxon>Desulforamulus</taxon>
    </lineage>
</organism>
<keyword evidence="3" id="KW-0560">Oxidoreductase</keyword>
<dbReference type="GO" id="GO:0016491">
    <property type="term" value="F:oxidoreductase activity"/>
    <property type="evidence" value="ECO:0007669"/>
    <property type="project" value="UniProtKB-KW"/>
</dbReference>